<dbReference type="GO" id="GO:0016020">
    <property type="term" value="C:membrane"/>
    <property type="evidence" value="ECO:0007669"/>
    <property type="project" value="UniProtKB-SubCell"/>
</dbReference>
<comment type="subcellular location">
    <subcellularLocation>
        <location evidence="1">Membrane</location>
        <topology evidence="1">Multi-pass membrane protein</topology>
    </subcellularLocation>
</comment>
<dbReference type="InterPro" id="IPR035906">
    <property type="entry name" value="MetI-like_sf"/>
</dbReference>
<accession>A0A644YK86</accession>
<dbReference type="SUPFAM" id="SSF161098">
    <property type="entry name" value="MetI-like"/>
    <property type="match status" value="1"/>
</dbReference>
<comment type="caution">
    <text evidence="6">The sequence shown here is derived from an EMBL/GenBank/DDBJ whole genome shotgun (WGS) entry which is preliminary data.</text>
</comment>
<dbReference type="AlphaFoldDB" id="A0A644YK86"/>
<reference evidence="6" key="1">
    <citation type="submission" date="2019-08" db="EMBL/GenBank/DDBJ databases">
        <authorList>
            <person name="Kucharzyk K."/>
            <person name="Murdoch R.W."/>
            <person name="Higgins S."/>
            <person name="Loffler F."/>
        </authorList>
    </citation>
    <scope>NUCLEOTIDE SEQUENCE</scope>
</reference>
<keyword evidence="2 5" id="KW-0812">Transmembrane</keyword>
<evidence type="ECO:0000256" key="1">
    <source>
        <dbReference type="ARBA" id="ARBA00004141"/>
    </source>
</evidence>
<evidence type="ECO:0000256" key="2">
    <source>
        <dbReference type="ARBA" id="ARBA00022692"/>
    </source>
</evidence>
<dbReference type="EMBL" id="VSSQ01005326">
    <property type="protein sequence ID" value="MPM28707.1"/>
    <property type="molecule type" value="Genomic_DNA"/>
</dbReference>
<gene>
    <name evidence="6" type="ORF">SDC9_75235</name>
</gene>
<evidence type="ECO:0000313" key="6">
    <source>
        <dbReference type="EMBL" id="MPM28707.1"/>
    </source>
</evidence>
<evidence type="ECO:0000256" key="4">
    <source>
        <dbReference type="ARBA" id="ARBA00023136"/>
    </source>
</evidence>
<keyword evidence="3 5" id="KW-1133">Transmembrane helix</keyword>
<keyword evidence="4 5" id="KW-0472">Membrane</keyword>
<dbReference type="Gene3D" id="1.10.3720.10">
    <property type="entry name" value="MetI-like"/>
    <property type="match status" value="1"/>
</dbReference>
<evidence type="ECO:0000256" key="5">
    <source>
        <dbReference type="SAM" id="Phobius"/>
    </source>
</evidence>
<feature type="transmembrane region" description="Helical" evidence="5">
    <location>
        <begin position="12"/>
        <end position="33"/>
    </location>
</feature>
<protein>
    <submittedName>
        <fullName evidence="6">Uncharacterized protein</fullName>
    </submittedName>
</protein>
<organism evidence="6">
    <name type="scientific">bioreactor metagenome</name>
    <dbReference type="NCBI Taxonomy" id="1076179"/>
    <lineage>
        <taxon>unclassified sequences</taxon>
        <taxon>metagenomes</taxon>
        <taxon>ecological metagenomes</taxon>
    </lineage>
</organism>
<name>A0A644YK86_9ZZZZ</name>
<evidence type="ECO:0000256" key="3">
    <source>
        <dbReference type="ARBA" id="ARBA00022989"/>
    </source>
</evidence>
<sequence>MKTYNDSASEKVFRFLNLCFLSLFSLTILYPFAHVASSALSANEAVLGGMVTFYPVRPTTEALRQLLVHRGYQSAMLNTVFITCAGTV</sequence>
<proteinExistence type="predicted"/>